<reference evidence="1 2" key="1">
    <citation type="journal article" date="2016" name="Gut Pathog.">
        <title>Whole genome sequencing of "Faecalibaculum rodentium" ALO17, isolated from C57BL/6J laboratory mouse feces.</title>
        <authorList>
            <person name="Lim S."/>
            <person name="Chang D.H."/>
            <person name="Ahn S."/>
            <person name="Kim B.C."/>
        </authorList>
    </citation>
    <scope>NUCLEOTIDE SEQUENCE [LARGE SCALE GENOMIC DNA]</scope>
    <source>
        <strain evidence="1 2">Alo17</strain>
    </source>
</reference>
<accession>A0A140DS89</accession>
<organism evidence="1 2">
    <name type="scientific">Faecalibaculum rodentium</name>
    <dbReference type="NCBI Taxonomy" id="1702221"/>
    <lineage>
        <taxon>Bacteria</taxon>
        <taxon>Bacillati</taxon>
        <taxon>Bacillota</taxon>
        <taxon>Erysipelotrichia</taxon>
        <taxon>Erysipelotrichales</taxon>
        <taxon>Erysipelotrichaceae</taxon>
        <taxon>Faecalibaculum</taxon>
    </lineage>
</organism>
<proteinExistence type="predicted"/>
<sequence length="55" mass="6245">MVFSLADAGVHPFLFSIAALKQRVLQNAADPKAEKVETECLLFFFAVPVWYCQRQ</sequence>
<dbReference type="AlphaFoldDB" id="A0A140DS89"/>
<dbReference type="Proteomes" id="UP000069771">
    <property type="component" value="Chromosome"/>
</dbReference>
<name>A0A140DS89_9FIRM</name>
<protein>
    <submittedName>
        <fullName evidence="1">Uncharacterized protein</fullName>
    </submittedName>
</protein>
<dbReference type="EMBL" id="CP011391">
    <property type="protein sequence ID" value="AMK53516.1"/>
    <property type="molecule type" value="Genomic_DNA"/>
</dbReference>
<dbReference type="KEGG" id="fro:AALO17_03820"/>
<gene>
    <name evidence="1" type="ORF">AALO17_03820</name>
</gene>
<evidence type="ECO:0000313" key="2">
    <source>
        <dbReference type="Proteomes" id="UP000069771"/>
    </source>
</evidence>
<evidence type="ECO:0000313" key="1">
    <source>
        <dbReference type="EMBL" id="AMK53516.1"/>
    </source>
</evidence>
<dbReference type="STRING" id="1702221.AALO17_03820"/>
<keyword evidence="2" id="KW-1185">Reference proteome</keyword>